<proteinExistence type="predicted"/>
<reference evidence="1 2" key="1">
    <citation type="submission" date="2014-02" db="EMBL/GenBank/DDBJ databases">
        <title>The small core and large imbalanced accessory genome model reveals a collaborative survival strategy of Sorangium cellulosum strains in nature.</title>
        <authorList>
            <person name="Han K."/>
            <person name="Peng R."/>
            <person name="Blom J."/>
            <person name="Li Y.-Z."/>
        </authorList>
    </citation>
    <scope>NUCLEOTIDE SEQUENCE [LARGE SCALE GENOMIC DNA]</scope>
    <source>
        <strain evidence="1 2">So0157-18</strain>
    </source>
</reference>
<evidence type="ECO:0000313" key="2">
    <source>
        <dbReference type="Proteomes" id="UP000075604"/>
    </source>
</evidence>
<gene>
    <name evidence="1" type="ORF">BE04_04760</name>
</gene>
<dbReference type="AlphaFoldDB" id="A0A150PVX4"/>
<name>A0A150PVX4_SORCE</name>
<organism evidence="1 2">
    <name type="scientific">Sorangium cellulosum</name>
    <name type="common">Polyangium cellulosum</name>
    <dbReference type="NCBI Taxonomy" id="56"/>
    <lineage>
        <taxon>Bacteria</taxon>
        <taxon>Pseudomonadati</taxon>
        <taxon>Myxococcota</taxon>
        <taxon>Polyangia</taxon>
        <taxon>Polyangiales</taxon>
        <taxon>Polyangiaceae</taxon>
        <taxon>Sorangium</taxon>
    </lineage>
</organism>
<dbReference type="Proteomes" id="UP000075604">
    <property type="component" value="Unassembled WGS sequence"/>
</dbReference>
<protein>
    <submittedName>
        <fullName evidence="1">Uncharacterized protein</fullName>
    </submittedName>
</protein>
<sequence length="337" mass="35375">MVTSIFGIFDPGRPWARLVRAVRPLAALVAAVTPVVALAPGCGGDAPPPHGAGGAGDPGDFTVDIELPPDIEARLLEIATELGAVICERARNCCDHYGFEPRTDCLQLGGGIFALQLASATELGAKDPSELDFTIDDAMVERCLEVARSVTTKCAFTDEVTFAWFWPCSSVLSVAPRGEEPEECNADPMCEAKHGPGHGCAIDSCRPIVEVERGAACGPPNEDAVIPVCGASDHCEIGTCERRLSLGEPCVSTKECVSEAYCDSVCLPRSPLGAPCLEAACAEGLACRCPTYGCDEPFCFEPRDVGEPCSVDGECSFPVLCQDGICKPSSIGFCEPP</sequence>
<comment type="caution">
    <text evidence="1">The sequence shown here is derived from an EMBL/GenBank/DDBJ whole genome shotgun (WGS) entry which is preliminary data.</text>
</comment>
<dbReference type="EMBL" id="JELX01001155">
    <property type="protein sequence ID" value="KYF59885.1"/>
    <property type="molecule type" value="Genomic_DNA"/>
</dbReference>
<accession>A0A150PVX4</accession>
<evidence type="ECO:0000313" key="1">
    <source>
        <dbReference type="EMBL" id="KYF59885.1"/>
    </source>
</evidence>